<dbReference type="RefSeq" id="WP_100993263.1">
    <property type="nucleotide sequence ID" value="NZ_CP025096.1"/>
</dbReference>
<dbReference type="OrthoDB" id="974347at2"/>
<dbReference type="AlphaFoldDB" id="A0A2K8ZA28"/>
<name>A0A2K8ZA28_9BACT</name>
<accession>A0A2K8ZA28</accession>
<proteinExistence type="predicted"/>
<keyword evidence="3" id="KW-1185">Reference proteome</keyword>
<organism evidence="2 3">
    <name type="scientific">Spirosoma pollinicola</name>
    <dbReference type="NCBI Taxonomy" id="2057025"/>
    <lineage>
        <taxon>Bacteria</taxon>
        <taxon>Pseudomonadati</taxon>
        <taxon>Bacteroidota</taxon>
        <taxon>Cytophagia</taxon>
        <taxon>Cytophagales</taxon>
        <taxon>Cytophagaceae</taxon>
        <taxon>Spirosoma</taxon>
    </lineage>
</organism>
<dbReference type="KEGG" id="spir:CWM47_35720"/>
<reference evidence="2 3" key="1">
    <citation type="submission" date="2017-11" db="EMBL/GenBank/DDBJ databases">
        <title>Taxonomic description and genome sequences of Spirosoma HA7 sp. nov., isolated from pollen microhabitat of Corylus avellana.</title>
        <authorList>
            <person name="Ambika Manirajan B."/>
            <person name="Suarez C."/>
            <person name="Ratering S."/>
            <person name="Geissler-Plaum R."/>
            <person name="Cardinale M."/>
            <person name="Sylvia S."/>
        </authorList>
    </citation>
    <scope>NUCLEOTIDE SEQUENCE [LARGE SCALE GENOMIC DNA]</scope>
    <source>
        <strain evidence="2 3">HA7</strain>
    </source>
</reference>
<feature type="region of interest" description="Disordered" evidence="1">
    <location>
        <begin position="521"/>
        <end position="544"/>
    </location>
</feature>
<sequence>MIDLDFLHPYPRYGVAAALVEQNAFLDGLTTWQHVAELAWKAIDRALLRYTLFTSDDPLLETTEVLRFDYLDEKVLDPGKKSGQIAAKGYYLPPYVITTDGSSAATVAEARTIRDLLKKATEEDLIKTQKLKRSFAPLTSKVNNGRSSMAEPKSTLLEAAFTVVATLTEFKPAAQVSVGKGMANTTIIPDLPLVDGEFEPLIDFVQVFADLRVRKQNYQVKNDDMLLAKVDPKDRKYRRPQLFRGNYPNAPRDGSLGAISLVAAIGAWAREGGRFSHKQKDGTSREEPRAEFAERVLDQLAEKPLYILSYEGVGQEKYGHHLVDMALHYDLPAIVRAAHRAMPFGVEKLDDPKFKLYKRFFDRFLQQLDRPTFRDFMAARNEYPFELAPIFIKYMETEHHLSPELIASARAYGQSLNYAAYVTAESERQDDIKNKRRERPLSEYKNRILVQFESTILSAKTPTALLSQMGIIVGRLTGREMDSKAGFFMETAAGWPDSQLSLAQELITAFMRLSSYRPKEVTGDNAIPPEETIIDNPANDPMPA</sequence>
<protein>
    <submittedName>
        <fullName evidence="2">Uncharacterized protein</fullName>
    </submittedName>
</protein>
<dbReference type="Proteomes" id="UP000232883">
    <property type="component" value="Chromosome"/>
</dbReference>
<evidence type="ECO:0000256" key="1">
    <source>
        <dbReference type="SAM" id="MobiDB-lite"/>
    </source>
</evidence>
<evidence type="ECO:0000313" key="2">
    <source>
        <dbReference type="EMBL" id="AUD06728.1"/>
    </source>
</evidence>
<gene>
    <name evidence="2" type="ORF">CWM47_35720</name>
</gene>
<dbReference type="EMBL" id="CP025096">
    <property type="protein sequence ID" value="AUD06728.1"/>
    <property type="molecule type" value="Genomic_DNA"/>
</dbReference>
<evidence type="ECO:0000313" key="3">
    <source>
        <dbReference type="Proteomes" id="UP000232883"/>
    </source>
</evidence>